<dbReference type="EMBL" id="OC915140">
    <property type="protein sequence ID" value="CAD7638863.1"/>
    <property type="molecule type" value="Genomic_DNA"/>
</dbReference>
<dbReference type="Gene3D" id="2.40.10.10">
    <property type="entry name" value="Trypsin-like serine proteases"/>
    <property type="match status" value="1"/>
</dbReference>
<evidence type="ECO:0000259" key="6">
    <source>
        <dbReference type="PROSITE" id="PS50240"/>
    </source>
</evidence>
<evidence type="ECO:0000256" key="3">
    <source>
        <dbReference type="ARBA" id="ARBA00023180"/>
    </source>
</evidence>
<dbReference type="AlphaFoldDB" id="A0A7R9QAT4"/>
<proteinExistence type="inferred from homology"/>
<dbReference type="PRINTS" id="PR00722">
    <property type="entry name" value="CHYMOTRYPSIN"/>
</dbReference>
<dbReference type="PANTHER" id="PTHR24258">
    <property type="entry name" value="SERINE PROTEASE-RELATED"/>
    <property type="match status" value="1"/>
</dbReference>
<comment type="similarity">
    <text evidence="4">Belongs to the peptidase S1 family. CLIP subfamily.</text>
</comment>
<dbReference type="CDD" id="cd00190">
    <property type="entry name" value="Tryp_SPc"/>
    <property type="match status" value="1"/>
</dbReference>
<keyword evidence="2" id="KW-1015">Disulfide bond</keyword>
<dbReference type="Proteomes" id="UP000728032">
    <property type="component" value="Unassembled WGS sequence"/>
</dbReference>
<dbReference type="InterPro" id="IPR009003">
    <property type="entry name" value="Peptidase_S1_PA"/>
</dbReference>
<dbReference type="InterPro" id="IPR001314">
    <property type="entry name" value="Peptidase_S1A"/>
</dbReference>
<dbReference type="Pfam" id="PF18322">
    <property type="entry name" value="CLIP_1"/>
    <property type="match status" value="1"/>
</dbReference>
<feature type="compositionally biased region" description="Basic and acidic residues" evidence="5">
    <location>
        <begin position="69"/>
        <end position="82"/>
    </location>
</feature>
<dbReference type="GO" id="GO:0004252">
    <property type="term" value="F:serine-type endopeptidase activity"/>
    <property type="evidence" value="ECO:0007669"/>
    <property type="project" value="InterPro"/>
</dbReference>
<evidence type="ECO:0000313" key="7">
    <source>
        <dbReference type="EMBL" id="CAD7638863.1"/>
    </source>
</evidence>
<name>A0A7R9QAT4_9ACAR</name>
<dbReference type="OrthoDB" id="5949700at2759"/>
<gene>
    <name evidence="7" type="ORF">ONB1V03_LOCUS1639</name>
</gene>
<dbReference type="SUPFAM" id="SSF50494">
    <property type="entry name" value="Trypsin-like serine proteases"/>
    <property type="match status" value="1"/>
</dbReference>
<dbReference type="PROSITE" id="PS50240">
    <property type="entry name" value="TRYPSIN_DOM"/>
    <property type="match status" value="1"/>
</dbReference>
<dbReference type="InterPro" id="IPR043504">
    <property type="entry name" value="Peptidase_S1_PA_chymotrypsin"/>
</dbReference>
<reference evidence="7" key="1">
    <citation type="submission" date="2020-11" db="EMBL/GenBank/DDBJ databases">
        <authorList>
            <person name="Tran Van P."/>
        </authorList>
    </citation>
    <scope>NUCLEOTIDE SEQUENCE</scope>
</reference>
<keyword evidence="8" id="KW-1185">Reference proteome</keyword>
<evidence type="ECO:0000256" key="1">
    <source>
        <dbReference type="ARBA" id="ARBA00022729"/>
    </source>
</evidence>
<dbReference type="GO" id="GO:0006508">
    <property type="term" value="P:proteolysis"/>
    <property type="evidence" value="ECO:0007669"/>
    <property type="project" value="InterPro"/>
</dbReference>
<dbReference type="EMBL" id="CAJPVJ010000315">
    <property type="protein sequence ID" value="CAG2162038.1"/>
    <property type="molecule type" value="Genomic_DNA"/>
</dbReference>
<keyword evidence="3" id="KW-0325">Glycoprotein</keyword>
<feature type="domain" description="Peptidase S1" evidence="6">
    <location>
        <begin position="170"/>
        <end position="382"/>
    </location>
</feature>
<accession>A0A7R9QAT4</accession>
<keyword evidence="1" id="KW-0732">Signal</keyword>
<evidence type="ECO:0000256" key="2">
    <source>
        <dbReference type="ARBA" id="ARBA00023157"/>
    </source>
</evidence>
<dbReference type="InterPro" id="IPR001254">
    <property type="entry name" value="Trypsin_dom"/>
</dbReference>
<dbReference type="Pfam" id="PF00089">
    <property type="entry name" value="Trypsin"/>
    <property type="match status" value="1"/>
</dbReference>
<sequence>MTTSVSDKWPLSRSLSASNRDQTIVKVYPSGTYGPQKKTYEDAGVPPGKRPDMAPDVPPQEYDTQPAQDDSKYDDTDKGTKNVDDNIGANGCICVPYYQCDDGNIITDGSGIIDPRKIKPPEQEIPLESNYKPPFCGTFHVCCKDPESSTTKPYVHKCGIRNPSGINKRILAPDVTGESDFGEWPWMAAILKVENGANLFQCGGVLIDHLHALTAAHCVSQFSHNSEYKLVVRLGEWDTQKTSEFLHHEDYKVENIVIHKAFRNGSLWNDVAILRLESEVQFKPHIDSVCLPSIQENFDSMQCVTTGWGKSAYRGSYSNILKEVKVPVLNHYECQTALTQTRLGPRFRLHDSFICAGGEQGVDSCKGDGGGPLVSSKKTYKS</sequence>
<dbReference type="InterPro" id="IPR041515">
    <property type="entry name" value="PPAF-2-like_Clip"/>
</dbReference>
<evidence type="ECO:0000256" key="4">
    <source>
        <dbReference type="ARBA" id="ARBA00024195"/>
    </source>
</evidence>
<evidence type="ECO:0000313" key="8">
    <source>
        <dbReference type="Proteomes" id="UP000728032"/>
    </source>
</evidence>
<organism evidence="7">
    <name type="scientific">Oppiella nova</name>
    <dbReference type="NCBI Taxonomy" id="334625"/>
    <lineage>
        <taxon>Eukaryota</taxon>
        <taxon>Metazoa</taxon>
        <taxon>Ecdysozoa</taxon>
        <taxon>Arthropoda</taxon>
        <taxon>Chelicerata</taxon>
        <taxon>Arachnida</taxon>
        <taxon>Acari</taxon>
        <taxon>Acariformes</taxon>
        <taxon>Sarcoptiformes</taxon>
        <taxon>Oribatida</taxon>
        <taxon>Brachypylina</taxon>
        <taxon>Oppioidea</taxon>
        <taxon>Oppiidae</taxon>
        <taxon>Oppiella</taxon>
    </lineage>
</organism>
<dbReference type="PROSITE" id="PS00134">
    <property type="entry name" value="TRYPSIN_HIS"/>
    <property type="match status" value="1"/>
</dbReference>
<dbReference type="FunFam" id="2.40.10.10:FF:000028">
    <property type="entry name" value="Serine protease easter"/>
    <property type="match status" value="1"/>
</dbReference>
<dbReference type="PANTHER" id="PTHR24258:SF129">
    <property type="entry name" value="LP15124P-RELATED"/>
    <property type="match status" value="1"/>
</dbReference>
<evidence type="ECO:0000256" key="5">
    <source>
        <dbReference type="SAM" id="MobiDB-lite"/>
    </source>
</evidence>
<dbReference type="SMART" id="SM00020">
    <property type="entry name" value="Tryp_SPc"/>
    <property type="match status" value="1"/>
</dbReference>
<protein>
    <recommendedName>
        <fullName evidence="6">Peptidase S1 domain-containing protein</fullName>
    </recommendedName>
</protein>
<feature type="region of interest" description="Disordered" evidence="5">
    <location>
        <begin position="1"/>
        <end position="82"/>
    </location>
</feature>
<dbReference type="InterPro" id="IPR018114">
    <property type="entry name" value="TRYPSIN_HIS"/>
</dbReference>
<feature type="compositionally biased region" description="Polar residues" evidence="5">
    <location>
        <begin position="13"/>
        <end position="22"/>
    </location>
</feature>